<proteinExistence type="predicted"/>
<protein>
    <submittedName>
        <fullName evidence="1">Mitochondrial protein</fullName>
    </submittedName>
</protein>
<evidence type="ECO:0000313" key="2">
    <source>
        <dbReference type="Proteomes" id="UP001558713"/>
    </source>
</evidence>
<comment type="caution">
    <text evidence="1">The sequence shown here is derived from an EMBL/GenBank/DDBJ whole genome shotgun (WGS) entry which is preliminary data.</text>
</comment>
<organism evidence="1 2">
    <name type="scientific">Cardamine amara subsp. amara</name>
    <dbReference type="NCBI Taxonomy" id="228776"/>
    <lineage>
        <taxon>Eukaryota</taxon>
        <taxon>Viridiplantae</taxon>
        <taxon>Streptophyta</taxon>
        <taxon>Embryophyta</taxon>
        <taxon>Tracheophyta</taxon>
        <taxon>Spermatophyta</taxon>
        <taxon>Magnoliopsida</taxon>
        <taxon>eudicotyledons</taxon>
        <taxon>Gunneridae</taxon>
        <taxon>Pentapetalae</taxon>
        <taxon>rosids</taxon>
        <taxon>malvids</taxon>
        <taxon>Brassicales</taxon>
        <taxon>Brassicaceae</taxon>
        <taxon>Cardamineae</taxon>
        <taxon>Cardamine</taxon>
    </lineage>
</organism>
<dbReference type="Proteomes" id="UP001558713">
    <property type="component" value="Unassembled WGS sequence"/>
</dbReference>
<dbReference type="EMBL" id="JBANAX010000780">
    <property type="protein sequence ID" value="KAL1193555.1"/>
    <property type="molecule type" value="Genomic_DNA"/>
</dbReference>
<keyword evidence="2" id="KW-1185">Reference proteome</keyword>
<sequence>MEAGENNRPSYAWRSILHGWELLQQGLIHSIGNGQNTDVWLDRWVLDGSPRRRYNRLLTMDLNLTVASLITVQGTWNKGLLSEFLHHKT</sequence>
<accession>A0ABD1A1B3</accession>
<reference evidence="1 2" key="1">
    <citation type="submission" date="2024-04" db="EMBL/GenBank/DDBJ databases">
        <title>Genome assembly C_amara_ONT_v2.</title>
        <authorList>
            <person name="Yant L."/>
            <person name="Moore C."/>
            <person name="Slenker M."/>
        </authorList>
    </citation>
    <scope>NUCLEOTIDE SEQUENCE [LARGE SCALE GENOMIC DNA]</scope>
    <source>
        <tissue evidence="1">Leaf</tissue>
    </source>
</reference>
<name>A0ABD1A1B3_CARAN</name>
<evidence type="ECO:0000313" key="1">
    <source>
        <dbReference type="EMBL" id="KAL1193555.1"/>
    </source>
</evidence>
<dbReference type="AlphaFoldDB" id="A0ABD1A1B3"/>
<gene>
    <name evidence="1" type="ORF">V5N11_025752</name>
</gene>